<dbReference type="CDD" id="cd05155">
    <property type="entry name" value="APH_ChoK_like_1"/>
    <property type="match status" value="1"/>
</dbReference>
<keyword evidence="2" id="KW-0418">Kinase</keyword>
<dbReference type="Proteomes" id="UP000540568">
    <property type="component" value="Unassembled WGS sequence"/>
</dbReference>
<feature type="domain" description="Aminoglycoside phosphotransferase" evidence="1">
    <location>
        <begin position="29"/>
        <end position="264"/>
    </location>
</feature>
<accession>A0A7W3J9R8</accession>
<organism evidence="2 3">
    <name type="scientific">Promicromonospora sukumoe</name>
    <dbReference type="NCBI Taxonomy" id="88382"/>
    <lineage>
        <taxon>Bacteria</taxon>
        <taxon>Bacillati</taxon>
        <taxon>Actinomycetota</taxon>
        <taxon>Actinomycetes</taxon>
        <taxon>Micrococcales</taxon>
        <taxon>Promicromonosporaceae</taxon>
        <taxon>Promicromonospora</taxon>
    </lineage>
</organism>
<evidence type="ECO:0000313" key="2">
    <source>
        <dbReference type="EMBL" id="MBA8808855.1"/>
    </source>
</evidence>
<dbReference type="GO" id="GO:0016301">
    <property type="term" value="F:kinase activity"/>
    <property type="evidence" value="ECO:0007669"/>
    <property type="project" value="UniProtKB-KW"/>
</dbReference>
<dbReference type="InterPro" id="IPR051678">
    <property type="entry name" value="AGP_Transferase"/>
</dbReference>
<proteinExistence type="predicted"/>
<dbReference type="Gene3D" id="3.30.200.20">
    <property type="entry name" value="Phosphorylase Kinase, domain 1"/>
    <property type="match status" value="1"/>
</dbReference>
<gene>
    <name evidence="2" type="ORF">FHX71_002797</name>
</gene>
<dbReference type="AlphaFoldDB" id="A0A7W3J9R8"/>
<protein>
    <submittedName>
        <fullName evidence="2">Aminoglycoside phosphotransferase (APT) family kinase protein</fullName>
    </submittedName>
</protein>
<dbReference type="Gene3D" id="3.90.1200.10">
    <property type="match status" value="1"/>
</dbReference>
<dbReference type="SUPFAM" id="SSF56112">
    <property type="entry name" value="Protein kinase-like (PK-like)"/>
    <property type="match status" value="1"/>
</dbReference>
<dbReference type="RefSeq" id="WP_182617211.1">
    <property type="nucleotide sequence ID" value="NZ_BAAATF010000003.1"/>
</dbReference>
<keyword evidence="2" id="KW-0808">Transferase</keyword>
<dbReference type="InterPro" id="IPR011009">
    <property type="entry name" value="Kinase-like_dom_sf"/>
</dbReference>
<comment type="caution">
    <text evidence="2">The sequence shown here is derived from an EMBL/GenBank/DDBJ whole genome shotgun (WGS) entry which is preliminary data.</text>
</comment>
<dbReference type="EMBL" id="JACGWV010000001">
    <property type="protein sequence ID" value="MBA8808855.1"/>
    <property type="molecule type" value="Genomic_DNA"/>
</dbReference>
<evidence type="ECO:0000313" key="3">
    <source>
        <dbReference type="Proteomes" id="UP000540568"/>
    </source>
</evidence>
<dbReference type="PANTHER" id="PTHR21310:SF42">
    <property type="entry name" value="BIFUNCTIONAL AAC_APH"/>
    <property type="match status" value="1"/>
</dbReference>
<reference evidence="2 3" key="1">
    <citation type="submission" date="2020-07" db="EMBL/GenBank/DDBJ databases">
        <title>Sequencing the genomes of 1000 actinobacteria strains.</title>
        <authorList>
            <person name="Klenk H.-P."/>
        </authorList>
    </citation>
    <scope>NUCLEOTIDE SEQUENCE [LARGE SCALE GENOMIC DNA]</scope>
    <source>
        <strain evidence="2 3">DSM 44121</strain>
    </source>
</reference>
<name>A0A7W3J9R8_9MICO</name>
<keyword evidence="3" id="KW-1185">Reference proteome</keyword>
<evidence type="ECO:0000259" key="1">
    <source>
        <dbReference type="Pfam" id="PF01636"/>
    </source>
</evidence>
<dbReference type="Pfam" id="PF01636">
    <property type="entry name" value="APH"/>
    <property type="match status" value="1"/>
</dbReference>
<dbReference type="InterPro" id="IPR002575">
    <property type="entry name" value="Aminoglycoside_PTrfase"/>
</dbReference>
<sequence length="298" mass="32282">MVAADLDVTVDLARALLREQHPDLADRPLRLVANGWDNVMLRLGDDLALRLPRRELGAQLMHNEHRVLPLLAPRLPVAVPDPVRVGAPSPVLGYPWPWGVVRWADGVCAADVPATERTPWAEHLARVFVALHRPAPDDAPENVFRGVPVAVRDASFQDWLPLLPAGVHERARALWADALAAPAFDGVPVWLHGDPHPANLVADAGRLSAVIDFGDVTSGDPASDLGMAWLTFDAAGRERFRAVVDAQARDGHGWDDGTWRRAKGWAVLFAAICFAYPDTHPVMVGVGEHAVGQLFGPG</sequence>
<dbReference type="PANTHER" id="PTHR21310">
    <property type="entry name" value="AMINOGLYCOSIDE PHOSPHOTRANSFERASE-RELATED-RELATED"/>
    <property type="match status" value="1"/>
</dbReference>